<dbReference type="Gene3D" id="3.30.450.40">
    <property type="match status" value="1"/>
</dbReference>
<dbReference type="NCBIfam" id="TIGR00229">
    <property type="entry name" value="sensory_box"/>
    <property type="match status" value="2"/>
</dbReference>
<feature type="domain" description="PAS" evidence="1">
    <location>
        <begin position="198"/>
        <end position="245"/>
    </location>
</feature>
<sequence>MNYEQLLHHLSTNQNIAAASAEREFERLQALEALGLANGEGDKTLDEITNFVKKQLSSPICLITLIDVDKQWLKSTTGLPSELTKSGKIARENSVCQYAVAAEAPLIVPDLLQDSRFSDRKAILESGFRFYAGVPIFSENGYALGTLCVLDYGLREFQDDELEQLQMFAHWVESEIQLRYQLKMSHEREQTLIDLHEQNMWLYQALDTTSTAFIILDMRTETPTIVYANEAYTNLTGYELHEIDGDGRQQLHGPMTDQGTIKRIADAFHMHMTVREELLLYCKNGQIIWVDIVMNPVFNEQGELTHYTMAHHDITERKRSENTMLKQIFQQESVFEAIPDIVYHMNLDGDLLKWNGRLEEVTGFTTQEIKQKNTLDLFPERGHDLLAQQLDNVKVEGSTEFELELYTKSGSELMYRWSAMLLYEGGSEPAGIVGTATDISLDLQVEKDLSTASKLQQEMLPAPLIHRDVNIDAIYEANNYVSGDTYGYHWLDNDHLFIYLVDVMGHGVSTALQSSAIHVLFEYTTKLNIPLERKIQEINTATQAVLPENYFAAAFCAEINIRSGTMNYVSSGIPAFLTRYRDGKVGTHKCLGMLLGLFNETPVEQCKMTLTDVADIYFMTDGVYEALDTALLNERHTTESLNEYFNQLTSSGLADDATIVHVQFPLKDKKLEVN</sequence>
<dbReference type="SMART" id="SM00091">
    <property type="entry name" value="PAS"/>
    <property type="match status" value="2"/>
</dbReference>
<dbReference type="RefSeq" id="WP_181315354.1">
    <property type="nucleotide sequence ID" value="NZ_PYAV01000010.1"/>
</dbReference>
<reference evidence="3 4" key="1">
    <citation type="submission" date="2018-03" db="EMBL/GenBank/DDBJ databases">
        <title>Genomic Encyclopedia of Type Strains, Phase III (KMG-III): the genomes of soil and plant-associated and newly described type strains.</title>
        <authorList>
            <person name="Whitman W."/>
        </authorList>
    </citation>
    <scope>NUCLEOTIDE SEQUENCE [LARGE SCALE GENOMIC DNA]</scope>
    <source>
        <strain evidence="3 4">CGMCC 1.07653</strain>
    </source>
</reference>
<dbReference type="InterPro" id="IPR001610">
    <property type="entry name" value="PAC"/>
</dbReference>
<feature type="domain" description="PAC" evidence="2">
    <location>
        <begin position="274"/>
        <end position="326"/>
    </location>
</feature>
<keyword evidence="4" id="KW-1185">Reference proteome</keyword>
<dbReference type="PANTHER" id="PTHR43102:SF2">
    <property type="entry name" value="GAF DOMAIN-CONTAINING PROTEIN"/>
    <property type="match status" value="1"/>
</dbReference>
<feature type="domain" description="PAC" evidence="2">
    <location>
        <begin position="399"/>
        <end position="451"/>
    </location>
</feature>
<dbReference type="Pfam" id="PF07228">
    <property type="entry name" value="SpoIIE"/>
    <property type="match status" value="1"/>
</dbReference>
<dbReference type="PROSITE" id="PS50113">
    <property type="entry name" value="PAC"/>
    <property type="match status" value="2"/>
</dbReference>
<proteinExistence type="predicted"/>
<comment type="caution">
    <text evidence="3">The sequence shown here is derived from an EMBL/GenBank/DDBJ whole genome shotgun (WGS) entry which is preliminary data.</text>
</comment>
<dbReference type="InterPro" id="IPR001932">
    <property type="entry name" value="PPM-type_phosphatase-like_dom"/>
</dbReference>
<feature type="domain" description="PAS" evidence="1">
    <location>
        <begin position="334"/>
        <end position="397"/>
    </location>
</feature>
<protein>
    <submittedName>
        <fullName evidence="3">PAS domain S-box-containing protein</fullName>
    </submittedName>
</protein>
<dbReference type="InterPro" id="IPR003018">
    <property type="entry name" value="GAF"/>
</dbReference>
<gene>
    <name evidence="3" type="ORF">B0H94_1102</name>
</gene>
<dbReference type="GO" id="GO:0006355">
    <property type="term" value="P:regulation of DNA-templated transcription"/>
    <property type="evidence" value="ECO:0007669"/>
    <property type="project" value="InterPro"/>
</dbReference>
<dbReference type="PROSITE" id="PS50112">
    <property type="entry name" value="PAS"/>
    <property type="match status" value="2"/>
</dbReference>
<dbReference type="InterPro" id="IPR000700">
    <property type="entry name" value="PAS-assoc_C"/>
</dbReference>
<dbReference type="SUPFAM" id="SSF55785">
    <property type="entry name" value="PYP-like sensor domain (PAS domain)"/>
    <property type="match status" value="2"/>
</dbReference>
<evidence type="ECO:0000313" key="4">
    <source>
        <dbReference type="Proteomes" id="UP000242310"/>
    </source>
</evidence>
<dbReference type="Pfam" id="PF01590">
    <property type="entry name" value="GAF"/>
    <property type="match status" value="1"/>
</dbReference>
<dbReference type="Gene3D" id="3.60.40.10">
    <property type="entry name" value="PPM-type phosphatase domain"/>
    <property type="match status" value="1"/>
</dbReference>
<organism evidence="3 4">
    <name type="scientific">Salsuginibacillus halophilus</name>
    <dbReference type="NCBI Taxonomy" id="517424"/>
    <lineage>
        <taxon>Bacteria</taxon>
        <taxon>Bacillati</taxon>
        <taxon>Bacillota</taxon>
        <taxon>Bacilli</taxon>
        <taxon>Bacillales</taxon>
        <taxon>Bacillaceae</taxon>
        <taxon>Salsuginibacillus</taxon>
    </lineage>
</organism>
<dbReference type="SMART" id="SM00065">
    <property type="entry name" value="GAF"/>
    <property type="match status" value="1"/>
</dbReference>
<dbReference type="AlphaFoldDB" id="A0A2P8HBC1"/>
<evidence type="ECO:0000259" key="2">
    <source>
        <dbReference type="PROSITE" id="PS50113"/>
    </source>
</evidence>
<dbReference type="Gene3D" id="3.30.450.20">
    <property type="entry name" value="PAS domain"/>
    <property type="match status" value="2"/>
</dbReference>
<dbReference type="InterPro" id="IPR013767">
    <property type="entry name" value="PAS_fold"/>
</dbReference>
<dbReference type="InterPro" id="IPR000014">
    <property type="entry name" value="PAS"/>
</dbReference>
<dbReference type="Pfam" id="PF13426">
    <property type="entry name" value="PAS_9"/>
    <property type="match status" value="1"/>
</dbReference>
<dbReference type="SUPFAM" id="SSF55781">
    <property type="entry name" value="GAF domain-like"/>
    <property type="match status" value="1"/>
</dbReference>
<dbReference type="PANTHER" id="PTHR43102">
    <property type="entry name" value="SLR1143 PROTEIN"/>
    <property type="match status" value="1"/>
</dbReference>
<name>A0A2P8HBC1_9BACI</name>
<accession>A0A2P8HBC1</accession>
<dbReference type="CDD" id="cd00130">
    <property type="entry name" value="PAS"/>
    <property type="match status" value="2"/>
</dbReference>
<dbReference type="SMART" id="SM00086">
    <property type="entry name" value="PAC"/>
    <property type="match status" value="2"/>
</dbReference>
<evidence type="ECO:0000313" key="3">
    <source>
        <dbReference type="EMBL" id="PSL43527.1"/>
    </source>
</evidence>
<dbReference type="InterPro" id="IPR036457">
    <property type="entry name" value="PPM-type-like_dom_sf"/>
</dbReference>
<evidence type="ECO:0000259" key="1">
    <source>
        <dbReference type="PROSITE" id="PS50112"/>
    </source>
</evidence>
<dbReference type="InterPro" id="IPR035965">
    <property type="entry name" value="PAS-like_dom_sf"/>
</dbReference>
<dbReference type="SMART" id="SM00331">
    <property type="entry name" value="PP2C_SIG"/>
    <property type="match status" value="1"/>
</dbReference>
<dbReference type="Pfam" id="PF00989">
    <property type="entry name" value="PAS"/>
    <property type="match status" value="1"/>
</dbReference>
<dbReference type="InterPro" id="IPR029016">
    <property type="entry name" value="GAF-like_dom_sf"/>
</dbReference>
<dbReference type="EMBL" id="PYAV01000010">
    <property type="protein sequence ID" value="PSL43527.1"/>
    <property type="molecule type" value="Genomic_DNA"/>
</dbReference>
<dbReference type="Proteomes" id="UP000242310">
    <property type="component" value="Unassembled WGS sequence"/>
</dbReference>